<dbReference type="Gene3D" id="1.10.10.10">
    <property type="entry name" value="Winged helix-like DNA-binding domain superfamily/Winged helix DNA-binding domain"/>
    <property type="match status" value="1"/>
</dbReference>
<evidence type="ECO:0000259" key="7">
    <source>
        <dbReference type="Pfam" id="PF08281"/>
    </source>
</evidence>
<dbReference type="InterPro" id="IPR036388">
    <property type="entry name" value="WH-like_DNA-bd_sf"/>
</dbReference>
<dbReference type="RefSeq" id="WP_092530581.1">
    <property type="nucleotide sequence ID" value="NZ_FOWW01000004.1"/>
</dbReference>
<sequence length="316" mass="34042">MTVPPNERPLEPDTAAPDAAEFDSYRAHLMSVAYRVTGSRADAEDAVQEAWLRLTGLTGAERAAIRDRRAWLTTVVGRICLDRLRSAAVRRERYVGEWLPEPIVTSVDGADPLDAVVRDEGVRMAAMVVLDTLPPEQRLAFVLHDAFALPFAEIAAVLGCSPAAARQHASRGRRAVAAADPPPRASLDEQRAVLERFTAALLSGDVRAVAELLHPDAVLIGDADGKARTTRRVMVGAERIVRFFAGLLGKYRPGAFSGGRPVLVNGDLGVHLPAEPGGDGYLDLDAHVQTFAIRDGRIVAIYDQANPDKLARLPLG</sequence>
<dbReference type="InterPro" id="IPR014284">
    <property type="entry name" value="RNA_pol_sigma-70_dom"/>
</dbReference>
<dbReference type="AlphaFoldDB" id="A0A1I5V192"/>
<dbReference type="GO" id="GO:0006352">
    <property type="term" value="P:DNA-templated transcription initiation"/>
    <property type="evidence" value="ECO:0007669"/>
    <property type="project" value="InterPro"/>
</dbReference>
<dbReference type="InterPro" id="IPR007627">
    <property type="entry name" value="RNA_pol_sigma70_r2"/>
</dbReference>
<dbReference type="GO" id="GO:0016987">
    <property type="term" value="F:sigma factor activity"/>
    <property type="evidence" value="ECO:0007669"/>
    <property type="project" value="UniProtKB-KW"/>
</dbReference>
<dbReference type="OrthoDB" id="3211555at2"/>
<keyword evidence="3" id="KW-0805">Transcription regulation</keyword>
<dbReference type="STRING" id="587909.SAMN05421810_104191"/>
<dbReference type="InterPro" id="IPR013325">
    <property type="entry name" value="RNA_pol_sigma_r2"/>
</dbReference>
<comment type="subunit">
    <text evidence="2">Interacts transiently with the RNA polymerase catalytic core formed by RpoA, RpoB, RpoC and RpoZ (2 alpha, 1 beta, 1 beta' and 1 omega subunit) to form the RNA polymerase holoenzyme that can initiate transcription.</text>
</comment>
<dbReference type="Proteomes" id="UP000198727">
    <property type="component" value="Unassembled WGS sequence"/>
</dbReference>
<dbReference type="Pfam" id="PF04542">
    <property type="entry name" value="Sigma70_r2"/>
    <property type="match status" value="1"/>
</dbReference>
<dbReference type="Pfam" id="PF12680">
    <property type="entry name" value="SnoaL_2"/>
    <property type="match status" value="1"/>
</dbReference>
<keyword evidence="5" id="KW-0804">Transcription</keyword>
<feature type="domain" description="RNA polymerase sigma factor 70 region 4 type 2" evidence="7">
    <location>
        <begin position="126"/>
        <end position="175"/>
    </location>
</feature>
<keyword evidence="4" id="KW-0731">Sigma factor</keyword>
<evidence type="ECO:0000313" key="10">
    <source>
        <dbReference type="Proteomes" id="UP000198727"/>
    </source>
</evidence>
<proteinExistence type="inferred from homology"/>
<name>A0A1I5V192_9PSEU</name>
<evidence type="ECO:0000256" key="4">
    <source>
        <dbReference type="ARBA" id="ARBA00023082"/>
    </source>
</evidence>
<accession>A0A1I5V192</accession>
<dbReference type="GO" id="GO:0003677">
    <property type="term" value="F:DNA binding"/>
    <property type="evidence" value="ECO:0007669"/>
    <property type="project" value="InterPro"/>
</dbReference>
<dbReference type="PANTHER" id="PTHR30173:SF36">
    <property type="entry name" value="ECF RNA POLYMERASE SIGMA FACTOR SIGJ"/>
    <property type="match status" value="1"/>
</dbReference>
<dbReference type="NCBIfam" id="TIGR02937">
    <property type="entry name" value="sigma70-ECF"/>
    <property type="match status" value="1"/>
</dbReference>
<dbReference type="InterPro" id="IPR013324">
    <property type="entry name" value="RNA_pol_sigma_r3/r4-like"/>
</dbReference>
<dbReference type="PANTHER" id="PTHR30173">
    <property type="entry name" value="SIGMA 19 FACTOR"/>
    <property type="match status" value="1"/>
</dbReference>
<evidence type="ECO:0000256" key="5">
    <source>
        <dbReference type="ARBA" id="ARBA00023163"/>
    </source>
</evidence>
<evidence type="ECO:0000256" key="2">
    <source>
        <dbReference type="ARBA" id="ARBA00011344"/>
    </source>
</evidence>
<dbReference type="EMBL" id="FOWW01000004">
    <property type="protein sequence ID" value="SFQ01273.1"/>
    <property type="molecule type" value="Genomic_DNA"/>
</dbReference>
<dbReference type="InterPro" id="IPR013249">
    <property type="entry name" value="RNA_pol_sigma70_r4_t2"/>
</dbReference>
<keyword evidence="10" id="KW-1185">Reference proteome</keyword>
<dbReference type="SUPFAM" id="SSF54427">
    <property type="entry name" value="NTF2-like"/>
    <property type="match status" value="1"/>
</dbReference>
<evidence type="ECO:0000313" key="9">
    <source>
        <dbReference type="EMBL" id="SFQ01273.1"/>
    </source>
</evidence>
<dbReference type="InterPro" id="IPR052704">
    <property type="entry name" value="ECF_Sigma-70_Domain"/>
</dbReference>
<gene>
    <name evidence="9" type="ORF">SAMN05421810_104191</name>
</gene>
<feature type="domain" description="RNA polymerase sigma-70 region 2" evidence="6">
    <location>
        <begin position="22"/>
        <end position="88"/>
    </location>
</feature>
<dbReference type="Gene3D" id="1.10.1740.10">
    <property type="match status" value="1"/>
</dbReference>
<evidence type="ECO:0000256" key="1">
    <source>
        <dbReference type="ARBA" id="ARBA00010641"/>
    </source>
</evidence>
<protein>
    <submittedName>
        <fullName evidence="9">RNA polymerase sigma-70 factor, ECF subfamily</fullName>
    </submittedName>
</protein>
<evidence type="ECO:0000259" key="8">
    <source>
        <dbReference type="Pfam" id="PF12680"/>
    </source>
</evidence>
<dbReference type="NCBIfam" id="NF007214">
    <property type="entry name" value="PRK09636.1"/>
    <property type="match status" value="1"/>
</dbReference>
<organism evidence="9 10">
    <name type="scientific">Amycolatopsis arida</name>
    <dbReference type="NCBI Taxonomy" id="587909"/>
    <lineage>
        <taxon>Bacteria</taxon>
        <taxon>Bacillati</taxon>
        <taxon>Actinomycetota</taxon>
        <taxon>Actinomycetes</taxon>
        <taxon>Pseudonocardiales</taxon>
        <taxon>Pseudonocardiaceae</taxon>
        <taxon>Amycolatopsis</taxon>
    </lineage>
</organism>
<dbReference type="InterPro" id="IPR032710">
    <property type="entry name" value="NTF2-like_dom_sf"/>
</dbReference>
<dbReference type="InterPro" id="IPR037401">
    <property type="entry name" value="SnoaL-like"/>
</dbReference>
<comment type="similarity">
    <text evidence="1">Belongs to the sigma-70 factor family. ECF subfamily.</text>
</comment>
<reference evidence="10" key="1">
    <citation type="submission" date="2016-10" db="EMBL/GenBank/DDBJ databases">
        <authorList>
            <person name="Varghese N."/>
            <person name="Submissions S."/>
        </authorList>
    </citation>
    <scope>NUCLEOTIDE SEQUENCE [LARGE SCALE GENOMIC DNA]</scope>
    <source>
        <strain evidence="10">CGMCC 4.5579</strain>
    </source>
</reference>
<dbReference type="Gene3D" id="3.10.450.50">
    <property type="match status" value="1"/>
</dbReference>
<dbReference type="Pfam" id="PF08281">
    <property type="entry name" value="Sigma70_r4_2"/>
    <property type="match status" value="1"/>
</dbReference>
<feature type="domain" description="SnoaL-like" evidence="8">
    <location>
        <begin position="195"/>
        <end position="300"/>
    </location>
</feature>
<evidence type="ECO:0000259" key="6">
    <source>
        <dbReference type="Pfam" id="PF04542"/>
    </source>
</evidence>
<dbReference type="SUPFAM" id="SSF88946">
    <property type="entry name" value="Sigma2 domain of RNA polymerase sigma factors"/>
    <property type="match status" value="1"/>
</dbReference>
<evidence type="ECO:0000256" key="3">
    <source>
        <dbReference type="ARBA" id="ARBA00023015"/>
    </source>
</evidence>
<dbReference type="SUPFAM" id="SSF88659">
    <property type="entry name" value="Sigma3 and sigma4 domains of RNA polymerase sigma factors"/>
    <property type="match status" value="1"/>
</dbReference>